<gene>
    <name evidence="2" type="ORF">CINCED_3A015056</name>
</gene>
<sequence>MLLGDETKPKTSSFNEDLFVDETTDINGSYIANLLVGVLNEQNASKPFLISCKKLDKTNHSTISRFVNDSLRILWPHGGNDEKVLLLCSDAAPYMIKAGKTLNVFFPNMIHISCLAHMIQRLAEKVREMYPNVNTLVSNLKKVFLKAPQRVDVYKEIMPSVPLPPEPVLTRWGTWVEAANFCADHFDNLKIILQKLEDKNVV</sequence>
<feature type="non-terminal residue" evidence="2">
    <location>
        <position position="202"/>
    </location>
</feature>
<dbReference type="SUPFAM" id="SSF53098">
    <property type="entry name" value="Ribonuclease H-like"/>
    <property type="match status" value="1"/>
</dbReference>
<evidence type="ECO:0000259" key="1">
    <source>
        <dbReference type="Pfam" id="PF04937"/>
    </source>
</evidence>
<dbReference type="InterPro" id="IPR012337">
    <property type="entry name" value="RNaseH-like_sf"/>
</dbReference>
<name>A0A5E4MDB4_9HEMI</name>
<protein>
    <recommendedName>
        <fullName evidence="1">DUF659 domain-containing protein</fullName>
    </recommendedName>
</protein>
<reference evidence="2 3" key="1">
    <citation type="submission" date="2019-08" db="EMBL/GenBank/DDBJ databases">
        <authorList>
            <person name="Alioto T."/>
            <person name="Alioto T."/>
            <person name="Gomez Garrido J."/>
        </authorList>
    </citation>
    <scope>NUCLEOTIDE SEQUENCE [LARGE SCALE GENOMIC DNA]</scope>
</reference>
<dbReference type="Pfam" id="PF04937">
    <property type="entry name" value="DUF659"/>
    <property type="match status" value="1"/>
</dbReference>
<keyword evidence="3" id="KW-1185">Reference proteome</keyword>
<dbReference type="OrthoDB" id="6604965at2759"/>
<proteinExistence type="predicted"/>
<dbReference type="Proteomes" id="UP000325440">
    <property type="component" value="Unassembled WGS sequence"/>
</dbReference>
<dbReference type="InterPro" id="IPR007021">
    <property type="entry name" value="DUF659"/>
</dbReference>
<feature type="domain" description="DUF659" evidence="1">
    <location>
        <begin position="18"/>
        <end position="143"/>
    </location>
</feature>
<dbReference type="EMBL" id="CABPRJ010000511">
    <property type="protein sequence ID" value="VVC30262.1"/>
    <property type="molecule type" value="Genomic_DNA"/>
</dbReference>
<organism evidence="2 3">
    <name type="scientific">Cinara cedri</name>
    <dbReference type="NCBI Taxonomy" id="506608"/>
    <lineage>
        <taxon>Eukaryota</taxon>
        <taxon>Metazoa</taxon>
        <taxon>Ecdysozoa</taxon>
        <taxon>Arthropoda</taxon>
        <taxon>Hexapoda</taxon>
        <taxon>Insecta</taxon>
        <taxon>Pterygota</taxon>
        <taxon>Neoptera</taxon>
        <taxon>Paraneoptera</taxon>
        <taxon>Hemiptera</taxon>
        <taxon>Sternorrhyncha</taxon>
        <taxon>Aphidomorpha</taxon>
        <taxon>Aphidoidea</taxon>
        <taxon>Aphididae</taxon>
        <taxon>Lachninae</taxon>
        <taxon>Cinara</taxon>
    </lineage>
</organism>
<accession>A0A5E4MDB4</accession>
<dbReference type="AlphaFoldDB" id="A0A5E4MDB4"/>
<evidence type="ECO:0000313" key="3">
    <source>
        <dbReference type="Proteomes" id="UP000325440"/>
    </source>
</evidence>
<evidence type="ECO:0000313" key="2">
    <source>
        <dbReference type="EMBL" id="VVC30262.1"/>
    </source>
</evidence>